<organism evidence="9 10">
    <name type="scientific">Archangium violaceum Cb vi76</name>
    <dbReference type="NCBI Taxonomy" id="1406225"/>
    <lineage>
        <taxon>Bacteria</taxon>
        <taxon>Pseudomonadati</taxon>
        <taxon>Myxococcota</taxon>
        <taxon>Myxococcia</taxon>
        <taxon>Myxococcales</taxon>
        <taxon>Cystobacterineae</taxon>
        <taxon>Archangiaceae</taxon>
        <taxon>Archangium</taxon>
    </lineage>
</organism>
<dbReference type="GO" id="GO:0016787">
    <property type="term" value="F:hydrolase activity"/>
    <property type="evidence" value="ECO:0007669"/>
    <property type="project" value="UniProtKB-KW"/>
</dbReference>
<dbReference type="InterPro" id="IPR014774">
    <property type="entry name" value="KaiC-like_dom"/>
</dbReference>
<dbReference type="PROSITE" id="PS50162">
    <property type="entry name" value="RECA_2"/>
    <property type="match status" value="1"/>
</dbReference>
<dbReference type="InterPro" id="IPR020588">
    <property type="entry name" value="RecA_ATP-bd"/>
</dbReference>
<dbReference type="PANTHER" id="PTHR42926:SF1">
    <property type="entry name" value="CIRCADIAN CLOCK OSCILLATOR PROTEIN KAIC 1"/>
    <property type="match status" value="1"/>
</dbReference>
<evidence type="ECO:0000313" key="10">
    <source>
        <dbReference type="Proteomes" id="UP000028547"/>
    </source>
</evidence>
<keyword evidence="3" id="KW-0808">Transferase</keyword>
<feature type="domain" description="RecA family profile 1" evidence="7">
    <location>
        <begin position="3"/>
        <end position="177"/>
    </location>
</feature>
<keyword evidence="4" id="KW-0677">Repeat</keyword>
<dbReference type="PANTHER" id="PTHR42926">
    <property type="match status" value="1"/>
</dbReference>
<proteinExistence type="predicted"/>
<evidence type="ECO:0000259" key="8">
    <source>
        <dbReference type="PROSITE" id="PS51146"/>
    </source>
</evidence>
<dbReference type="InterPro" id="IPR051347">
    <property type="entry name" value="Circadian_clock_KaiC-rel"/>
</dbReference>
<dbReference type="PRINTS" id="PR01874">
    <property type="entry name" value="DNAREPAIRADA"/>
</dbReference>
<dbReference type="Proteomes" id="UP000028547">
    <property type="component" value="Unassembled WGS sequence"/>
</dbReference>
<dbReference type="InterPro" id="IPR027417">
    <property type="entry name" value="P-loop_NTPase"/>
</dbReference>
<evidence type="ECO:0000256" key="1">
    <source>
        <dbReference type="ARBA" id="ARBA00012513"/>
    </source>
</evidence>
<dbReference type="GO" id="GO:0004674">
    <property type="term" value="F:protein serine/threonine kinase activity"/>
    <property type="evidence" value="ECO:0007669"/>
    <property type="project" value="UniProtKB-EC"/>
</dbReference>
<dbReference type="InterPro" id="IPR010624">
    <property type="entry name" value="KaiC_dom"/>
</dbReference>
<dbReference type="SUPFAM" id="SSF52540">
    <property type="entry name" value="P-loop containing nucleoside triphosphate hydrolases"/>
    <property type="match status" value="2"/>
</dbReference>
<gene>
    <name evidence="9" type="ORF">Q664_24680</name>
</gene>
<keyword evidence="2" id="KW-0597">Phosphoprotein</keyword>
<dbReference type="InterPro" id="IPR003593">
    <property type="entry name" value="AAA+_ATPase"/>
</dbReference>
<dbReference type="Pfam" id="PF06745">
    <property type="entry name" value="ATPase"/>
    <property type="match status" value="2"/>
</dbReference>
<dbReference type="GO" id="GO:0003677">
    <property type="term" value="F:DNA binding"/>
    <property type="evidence" value="ECO:0007669"/>
    <property type="project" value="InterPro"/>
</dbReference>
<evidence type="ECO:0000256" key="4">
    <source>
        <dbReference type="ARBA" id="ARBA00022737"/>
    </source>
</evidence>
<reference evidence="9 10" key="1">
    <citation type="submission" date="2014-07" db="EMBL/GenBank/DDBJ databases">
        <title>Draft Genome Sequence of Gephyronic Acid Producer, Cystobacter violaceus Strain Cb vi76.</title>
        <authorList>
            <person name="Stevens D.C."/>
            <person name="Young J."/>
            <person name="Carmichael R."/>
            <person name="Tan J."/>
            <person name="Taylor R.E."/>
        </authorList>
    </citation>
    <scope>NUCLEOTIDE SEQUENCE [LARGE SCALE GENOMIC DNA]</scope>
    <source>
        <strain evidence="9 10">Cb vi76</strain>
    </source>
</reference>
<keyword evidence="6" id="KW-0378">Hydrolase</keyword>
<dbReference type="EC" id="2.7.11.1" evidence="1"/>
<sequence>MSTIQKLPTGVPGLDIITHGGIPQGRATLITGRSGAGKSILSLQSACNLARSGVKTIIASIEESAEDLLSTADTLDFGLADLVKEGKVILTDLTRPMEGPTHVSGDFDVEGLIHLITDLVKKSGATGVVLDSVTALFSPKPTDAHLRSQFFRLVAAFRQLGLTSILTAEAPSDYGQLTTLGVEDFVCDTVLILRNLVDGERRRRSIEVHKYRRSPHYKGEYPCTMTMQGLTVFPLDARQSGELSEDERFPSGVKGLDEMTRGGWLRDSIVLVRGPSGSGKTTLAGMYARAGATRGERVIYYGFEETKPILLRNFAKVGLSLKELEASGNLRVECRYPEATSPEDLLVELRAGLANFKPSLIVVDSISSIEHSTSERGFRQFMVGLSSLIREHSRSALLTQTIGTFTRDDAAAPYLSTIPDAILVMDYARKPEGLERTMTVLKMRGSQHSSAEHRMNIVPGGLQVEPSGKGTPE</sequence>
<dbReference type="PIRSF" id="PIRSF039117">
    <property type="entry name" value="KaiC"/>
    <property type="match status" value="1"/>
</dbReference>
<dbReference type="NCBIfam" id="NF006799">
    <property type="entry name" value="PRK09302.1"/>
    <property type="match status" value="1"/>
</dbReference>
<name>A0A084SRG4_9BACT</name>
<feature type="domain" description="KaiC" evidence="8">
    <location>
        <begin position="247"/>
        <end position="473"/>
    </location>
</feature>
<evidence type="ECO:0000256" key="6">
    <source>
        <dbReference type="ARBA" id="ARBA00022801"/>
    </source>
</evidence>
<evidence type="ECO:0000259" key="7">
    <source>
        <dbReference type="PROSITE" id="PS50162"/>
    </source>
</evidence>
<dbReference type="PROSITE" id="PS51146">
    <property type="entry name" value="KAIC"/>
    <property type="match status" value="2"/>
</dbReference>
<dbReference type="EMBL" id="JPMI01000165">
    <property type="protein sequence ID" value="KFA91049.1"/>
    <property type="molecule type" value="Genomic_DNA"/>
</dbReference>
<protein>
    <recommendedName>
        <fullName evidence="1">non-specific serine/threonine protein kinase</fullName>
        <ecNumber evidence="1">2.7.11.1</ecNumber>
    </recommendedName>
</protein>
<feature type="domain" description="KaiC" evidence="8">
    <location>
        <begin position="5"/>
        <end position="246"/>
    </location>
</feature>
<comment type="caution">
    <text evidence="9">The sequence shown here is derived from an EMBL/GenBank/DDBJ whole genome shotgun (WGS) entry which is preliminary data.</text>
</comment>
<evidence type="ECO:0000256" key="2">
    <source>
        <dbReference type="ARBA" id="ARBA00022553"/>
    </source>
</evidence>
<dbReference type="RefSeq" id="WP_043400132.1">
    <property type="nucleotide sequence ID" value="NZ_JPMI01000165.1"/>
</dbReference>
<dbReference type="AlphaFoldDB" id="A0A084SRG4"/>
<evidence type="ECO:0000313" key="9">
    <source>
        <dbReference type="EMBL" id="KFA91049.1"/>
    </source>
</evidence>
<keyword evidence="5" id="KW-0418">Kinase</keyword>
<dbReference type="GO" id="GO:0005524">
    <property type="term" value="F:ATP binding"/>
    <property type="evidence" value="ECO:0007669"/>
    <property type="project" value="InterPro"/>
</dbReference>
<dbReference type="GO" id="GO:0006281">
    <property type="term" value="P:DNA repair"/>
    <property type="evidence" value="ECO:0007669"/>
    <property type="project" value="InterPro"/>
</dbReference>
<dbReference type="SMART" id="SM00382">
    <property type="entry name" value="AAA"/>
    <property type="match status" value="2"/>
</dbReference>
<dbReference type="GO" id="GO:0140664">
    <property type="term" value="F:ATP-dependent DNA damage sensor activity"/>
    <property type="evidence" value="ECO:0007669"/>
    <property type="project" value="InterPro"/>
</dbReference>
<evidence type="ECO:0000256" key="3">
    <source>
        <dbReference type="ARBA" id="ARBA00022679"/>
    </source>
</evidence>
<evidence type="ECO:0000256" key="5">
    <source>
        <dbReference type="ARBA" id="ARBA00022777"/>
    </source>
</evidence>
<dbReference type="Gene3D" id="3.40.50.300">
    <property type="entry name" value="P-loop containing nucleotide triphosphate hydrolases"/>
    <property type="match status" value="2"/>
</dbReference>
<dbReference type="InterPro" id="IPR030665">
    <property type="entry name" value="KaiC"/>
</dbReference>
<accession>A0A084SRG4</accession>